<organism evidence="2 3">
    <name type="scientific">Zemynaea arenosa</name>
    <dbReference type="NCBI Taxonomy" id="2561931"/>
    <lineage>
        <taxon>Bacteria</taxon>
        <taxon>Pseudomonadati</taxon>
        <taxon>Pseudomonadota</taxon>
        <taxon>Betaproteobacteria</taxon>
        <taxon>Burkholderiales</taxon>
        <taxon>Oxalobacteraceae</taxon>
        <taxon>Telluria group</taxon>
        <taxon>Zemynaea</taxon>
    </lineage>
</organism>
<dbReference type="SUPFAM" id="SSF51735">
    <property type="entry name" value="NAD(P)-binding Rossmann-fold domains"/>
    <property type="match status" value="1"/>
</dbReference>
<dbReference type="SMART" id="SM00881">
    <property type="entry name" value="CoA_binding"/>
    <property type="match status" value="1"/>
</dbReference>
<evidence type="ECO:0000259" key="1">
    <source>
        <dbReference type="SMART" id="SM00881"/>
    </source>
</evidence>
<evidence type="ECO:0000313" key="3">
    <source>
        <dbReference type="Proteomes" id="UP000298438"/>
    </source>
</evidence>
<reference evidence="2 3" key="1">
    <citation type="submission" date="2019-03" db="EMBL/GenBank/DDBJ databases">
        <title>Draft Genome Sequence of Massilia arenosa sp. nov., a Novel Massilia Species Isolated from a Sandy-loam Maize Soil.</title>
        <authorList>
            <person name="Raths R."/>
            <person name="Peta V."/>
            <person name="Bucking H."/>
        </authorList>
    </citation>
    <scope>NUCLEOTIDE SEQUENCE [LARGE SCALE GENOMIC DNA]</scope>
    <source>
        <strain evidence="2 3">MC02</strain>
    </source>
</reference>
<dbReference type="InterPro" id="IPR003781">
    <property type="entry name" value="CoA-bd"/>
</dbReference>
<dbReference type="PANTHER" id="PTHR33303">
    <property type="entry name" value="CYTOPLASMIC PROTEIN-RELATED"/>
    <property type="match status" value="1"/>
</dbReference>
<dbReference type="Gene3D" id="3.40.50.720">
    <property type="entry name" value="NAD(P)-binding Rossmann-like Domain"/>
    <property type="match status" value="1"/>
</dbReference>
<evidence type="ECO:0000313" key="2">
    <source>
        <dbReference type="EMBL" id="TFW28202.1"/>
    </source>
</evidence>
<dbReference type="PANTHER" id="PTHR33303:SF2">
    <property type="entry name" value="COA-BINDING DOMAIN-CONTAINING PROTEIN"/>
    <property type="match status" value="1"/>
</dbReference>
<protein>
    <submittedName>
        <fullName evidence="2">CoA-binding protein</fullName>
    </submittedName>
</protein>
<dbReference type="AlphaFoldDB" id="A0A4Y9SNC1"/>
<dbReference type="Pfam" id="PF13380">
    <property type="entry name" value="CoA_binding_2"/>
    <property type="match status" value="1"/>
</dbReference>
<dbReference type="OrthoDB" id="9804695at2"/>
<dbReference type="EMBL" id="SPVF01000039">
    <property type="protein sequence ID" value="TFW28202.1"/>
    <property type="molecule type" value="Genomic_DNA"/>
</dbReference>
<comment type="caution">
    <text evidence="2">The sequence shown here is derived from an EMBL/GenBank/DDBJ whole genome shotgun (WGS) entry which is preliminary data.</text>
</comment>
<sequence length="141" mass="15181">MRSIPHILQESHTIAVVGLSPKPDRPSQGVAHYLQDHGYRIIPVNPRYEGQQILGEKVYPDLHAAADALAATGTRIDIVQCFRKPEEIPAIARDAIAVRASVLWMQLGIANQQAADLAAAAGLDVVQDACMKVEHAMTVGA</sequence>
<proteinExistence type="predicted"/>
<dbReference type="InterPro" id="IPR036291">
    <property type="entry name" value="NAD(P)-bd_dom_sf"/>
</dbReference>
<feature type="domain" description="CoA-binding" evidence="1">
    <location>
        <begin position="8"/>
        <end position="109"/>
    </location>
</feature>
<name>A0A4Y9SNC1_9BURK</name>
<dbReference type="Proteomes" id="UP000298438">
    <property type="component" value="Unassembled WGS sequence"/>
</dbReference>
<accession>A0A4Y9SNC1</accession>
<dbReference type="RefSeq" id="WP_135205726.1">
    <property type="nucleotide sequence ID" value="NZ_SPVF01000039.1"/>
</dbReference>
<keyword evidence="3" id="KW-1185">Reference proteome</keyword>
<gene>
    <name evidence="2" type="ORF">E4L96_02870</name>
</gene>